<name>A0A1X6P8Q2_PORUM</name>
<dbReference type="GO" id="GO:0003755">
    <property type="term" value="F:peptidyl-prolyl cis-trans isomerase activity"/>
    <property type="evidence" value="ECO:0007669"/>
    <property type="project" value="UniProtKB-KW"/>
</dbReference>
<evidence type="ECO:0000313" key="7">
    <source>
        <dbReference type="EMBL" id="OSX77013.1"/>
    </source>
</evidence>
<dbReference type="Proteomes" id="UP000218209">
    <property type="component" value="Unassembled WGS sequence"/>
</dbReference>
<evidence type="ECO:0000256" key="4">
    <source>
        <dbReference type="ARBA" id="ARBA00023235"/>
    </source>
</evidence>
<dbReference type="InterPro" id="IPR001179">
    <property type="entry name" value="PPIase_FKBP_dom"/>
</dbReference>
<evidence type="ECO:0000256" key="5">
    <source>
        <dbReference type="PROSITE-ProRule" id="PRU00277"/>
    </source>
</evidence>
<protein>
    <recommendedName>
        <fullName evidence="2 5">peptidylprolyl isomerase</fullName>
        <ecNumber evidence="2 5">5.2.1.8</ecNumber>
    </recommendedName>
</protein>
<organism evidence="7 8">
    <name type="scientific">Porphyra umbilicalis</name>
    <name type="common">Purple laver</name>
    <name type="synonym">Red alga</name>
    <dbReference type="NCBI Taxonomy" id="2786"/>
    <lineage>
        <taxon>Eukaryota</taxon>
        <taxon>Rhodophyta</taxon>
        <taxon>Bangiophyceae</taxon>
        <taxon>Bangiales</taxon>
        <taxon>Bangiaceae</taxon>
        <taxon>Porphyra</taxon>
    </lineage>
</organism>
<gene>
    <name evidence="7" type="ORF">BU14_0165s0008</name>
</gene>
<proteinExistence type="predicted"/>
<dbReference type="EMBL" id="KV918848">
    <property type="protein sequence ID" value="OSX77013.1"/>
    <property type="molecule type" value="Genomic_DNA"/>
</dbReference>
<dbReference type="Pfam" id="PF00254">
    <property type="entry name" value="FKBP_C"/>
    <property type="match status" value="1"/>
</dbReference>
<dbReference type="EC" id="5.2.1.8" evidence="2 5"/>
<keyword evidence="4 5" id="KW-0413">Isomerase</keyword>
<dbReference type="AlphaFoldDB" id="A0A1X6P8Q2"/>
<keyword evidence="3 5" id="KW-0697">Rotamase</keyword>
<dbReference type="OrthoDB" id="1902587at2759"/>
<dbReference type="InterPro" id="IPR046357">
    <property type="entry name" value="PPIase_dom_sf"/>
</dbReference>
<reference evidence="7 8" key="1">
    <citation type="submission" date="2017-03" db="EMBL/GenBank/DDBJ databases">
        <title>WGS assembly of Porphyra umbilicalis.</title>
        <authorList>
            <person name="Brawley S.H."/>
            <person name="Blouin N.A."/>
            <person name="Ficko-Blean E."/>
            <person name="Wheeler G.L."/>
            <person name="Lohr M."/>
            <person name="Goodson H.V."/>
            <person name="Jenkins J.W."/>
            <person name="Blaby-Haas C.E."/>
            <person name="Helliwell K.E."/>
            <person name="Chan C."/>
            <person name="Marriage T."/>
            <person name="Bhattacharya D."/>
            <person name="Klein A.S."/>
            <person name="Badis Y."/>
            <person name="Brodie J."/>
            <person name="Cao Y."/>
            <person name="Collen J."/>
            <person name="Dittami S.M."/>
            <person name="Gachon C.M."/>
            <person name="Green B.R."/>
            <person name="Karpowicz S."/>
            <person name="Kim J.W."/>
            <person name="Kudahl U."/>
            <person name="Lin S."/>
            <person name="Michel G."/>
            <person name="Mittag M."/>
            <person name="Olson B.J."/>
            <person name="Pangilinan J."/>
            <person name="Peng Y."/>
            <person name="Qiu H."/>
            <person name="Shu S."/>
            <person name="Singer J.T."/>
            <person name="Smith A.G."/>
            <person name="Sprecher B.N."/>
            <person name="Wagner V."/>
            <person name="Wang W."/>
            <person name="Wang Z.-Y."/>
            <person name="Yan J."/>
            <person name="Yarish C."/>
            <person name="Zoeuner-Riek S."/>
            <person name="Zhuang Y."/>
            <person name="Zou Y."/>
            <person name="Lindquist E.A."/>
            <person name="Grimwood J."/>
            <person name="Barry K."/>
            <person name="Rokhsar D.S."/>
            <person name="Schmutz J."/>
            <person name="Stiller J.W."/>
            <person name="Grossman A.R."/>
            <person name="Prochnik S.E."/>
        </authorList>
    </citation>
    <scope>NUCLEOTIDE SEQUENCE [LARGE SCALE GENOMIC DNA]</scope>
    <source>
        <strain evidence="7">4086291</strain>
    </source>
</reference>
<feature type="domain" description="PPIase FKBP-type" evidence="6">
    <location>
        <begin position="152"/>
        <end position="247"/>
    </location>
</feature>
<accession>A0A1X6P8Q2</accession>
<evidence type="ECO:0000256" key="3">
    <source>
        <dbReference type="ARBA" id="ARBA00023110"/>
    </source>
</evidence>
<dbReference type="SUPFAM" id="SSF54534">
    <property type="entry name" value="FKBP-like"/>
    <property type="match status" value="1"/>
</dbReference>
<dbReference type="PROSITE" id="PS50059">
    <property type="entry name" value="FKBP_PPIASE"/>
    <property type="match status" value="1"/>
</dbReference>
<evidence type="ECO:0000259" key="6">
    <source>
        <dbReference type="PROSITE" id="PS50059"/>
    </source>
</evidence>
<evidence type="ECO:0000256" key="1">
    <source>
        <dbReference type="ARBA" id="ARBA00000971"/>
    </source>
</evidence>
<dbReference type="PANTHER" id="PTHR43811:SF32">
    <property type="entry name" value="PEPTIDYL-PROLYL CIS-TRANS ISOMERASE FKBP16-4, CHLOROPLASTIC"/>
    <property type="match status" value="1"/>
</dbReference>
<dbReference type="PANTHER" id="PTHR43811">
    <property type="entry name" value="FKBP-TYPE PEPTIDYL-PROLYL CIS-TRANS ISOMERASE FKPA"/>
    <property type="match status" value="1"/>
</dbReference>
<sequence length="264" mass="26961">MLTFLTALRCTTAPPSFVRAARPVGVAPVPPRAHPRPEGLPPTTGVMSPPTAFCAAGAGLPLAAPRHARRGLTMGTRPEAASPPPAPVTRRSTLLAAAAAVAAAAAAGGAPPPAEAISIARLMKKAGPEQTMENGIRYREVIIGKGFEPNSGDTVAIHYSLYCGDIEVESSRESQGLAASPLGFTYGAEAGAGAVLKGINLGMDGMKVGGQRLLVVPPEYAYGSRGKPPLVPPNATVEFAVSLLSVRRSGTNPNSVINIGAQVY</sequence>
<evidence type="ECO:0000256" key="2">
    <source>
        <dbReference type="ARBA" id="ARBA00013194"/>
    </source>
</evidence>
<evidence type="ECO:0000313" key="8">
    <source>
        <dbReference type="Proteomes" id="UP000218209"/>
    </source>
</evidence>
<comment type="catalytic activity">
    <reaction evidence="1 5">
        <text>[protein]-peptidylproline (omega=180) = [protein]-peptidylproline (omega=0)</text>
        <dbReference type="Rhea" id="RHEA:16237"/>
        <dbReference type="Rhea" id="RHEA-COMP:10747"/>
        <dbReference type="Rhea" id="RHEA-COMP:10748"/>
        <dbReference type="ChEBI" id="CHEBI:83833"/>
        <dbReference type="ChEBI" id="CHEBI:83834"/>
        <dbReference type="EC" id="5.2.1.8"/>
    </reaction>
</comment>
<keyword evidence="8" id="KW-1185">Reference proteome</keyword>
<dbReference type="Gene3D" id="3.10.50.40">
    <property type="match status" value="1"/>
</dbReference>